<keyword evidence="2" id="KW-1133">Transmembrane helix</keyword>
<evidence type="ECO:0000256" key="2">
    <source>
        <dbReference type="SAM" id="Phobius"/>
    </source>
</evidence>
<comment type="caution">
    <text evidence="3">The sequence shown here is derived from an EMBL/GenBank/DDBJ whole genome shotgun (WGS) entry which is preliminary data.</text>
</comment>
<feature type="region of interest" description="Disordered" evidence="1">
    <location>
        <begin position="51"/>
        <end position="86"/>
    </location>
</feature>
<dbReference type="Proteomes" id="UP000623010">
    <property type="component" value="Unassembled WGS sequence"/>
</dbReference>
<name>A0A918R7V2_9ACTN</name>
<organism evidence="3 4">
    <name type="scientific">Streptomyces echinoruber</name>
    <dbReference type="NCBI Taxonomy" id="68898"/>
    <lineage>
        <taxon>Bacteria</taxon>
        <taxon>Bacillati</taxon>
        <taxon>Actinomycetota</taxon>
        <taxon>Actinomycetes</taxon>
        <taxon>Kitasatosporales</taxon>
        <taxon>Streptomycetaceae</taxon>
        <taxon>Streptomyces</taxon>
    </lineage>
</organism>
<evidence type="ECO:0000313" key="3">
    <source>
        <dbReference type="EMBL" id="GGZ87969.1"/>
    </source>
</evidence>
<dbReference type="EMBL" id="BMWH01000009">
    <property type="protein sequence ID" value="GGZ87969.1"/>
    <property type="molecule type" value="Genomic_DNA"/>
</dbReference>
<evidence type="ECO:0000256" key="1">
    <source>
        <dbReference type="SAM" id="MobiDB-lite"/>
    </source>
</evidence>
<keyword evidence="4" id="KW-1185">Reference proteome</keyword>
<keyword evidence="2" id="KW-0472">Membrane</keyword>
<dbReference type="AlphaFoldDB" id="A0A918R7V2"/>
<gene>
    <name evidence="3" type="ORF">GCM10010389_27740</name>
</gene>
<sequence length="119" mass="12377">MSNPTPAPDSSPDRPALPRRPKPRTLAPNLQEALAARDALADALTRAGIQLPAMDVRTPWGDALPDEPEGAEPADAAEEAAPDDRRTPLSARYALVHLGVCSAPVAFALAAVIARGAAR</sequence>
<reference evidence="3" key="2">
    <citation type="submission" date="2020-09" db="EMBL/GenBank/DDBJ databases">
        <authorList>
            <person name="Sun Q."/>
            <person name="Ohkuma M."/>
        </authorList>
    </citation>
    <scope>NUCLEOTIDE SEQUENCE</scope>
    <source>
        <strain evidence="3">JCM 5016</strain>
    </source>
</reference>
<keyword evidence="2" id="KW-0812">Transmembrane</keyword>
<feature type="region of interest" description="Disordered" evidence="1">
    <location>
        <begin position="1"/>
        <end position="25"/>
    </location>
</feature>
<evidence type="ECO:0000313" key="4">
    <source>
        <dbReference type="Proteomes" id="UP000623010"/>
    </source>
</evidence>
<accession>A0A918R7V2</accession>
<dbReference type="RefSeq" id="WP_190057710.1">
    <property type="nucleotide sequence ID" value="NZ_BMWH01000009.1"/>
</dbReference>
<protein>
    <submittedName>
        <fullName evidence="3">Uncharacterized protein</fullName>
    </submittedName>
</protein>
<feature type="transmembrane region" description="Helical" evidence="2">
    <location>
        <begin position="94"/>
        <end position="114"/>
    </location>
</feature>
<proteinExistence type="predicted"/>
<reference evidence="3" key="1">
    <citation type="journal article" date="2014" name="Int. J. Syst. Evol. Microbiol.">
        <title>Complete genome sequence of Corynebacterium casei LMG S-19264T (=DSM 44701T), isolated from a smear-ripened cheese.</title>
        <authorList>
            <consortium name="US DOE Joint Genome Institute (JGI-PGF)"/>
            <person name="Walter F."/>
            <person name="Albersmeier A."/>
            <person name="Kalinowski J."/>
            <person name="Ruckert C."/>
        </authorList>
    </citation>
    <scope>NUCLEOTIDE SEQUENCE</scope>
    <source>
        <strain evidence="3">JCM 5016</strain>
    </source>
</reference>
<feature type="compositionally biased region" description="Acidic residues" evidence="1">
    <location>
        <begin position="64"/>
        <end position="81"/>
    </location>
</feature>